<dbReference type="InterPro" id="IPR019405">
    <property type="entry name" value="Lactonase_7-beta_prop"/>
</dbReference>
<feature type="non-terminal residue" evidence="2">
    <location>
        <position position="307"/>
    </location>
</feature>
<accession>A0A6A6VDD8</accession>
<dbReference type="EMBL" id="MU006572">
    <property type="protein sequence ID" value="KAF2747590.1"/>
    <property type="molecule type" value="Genomic_DNA"/>
</dbReference>
<comment type="similarity">
    <text evidence="1">Belongs to the cycloisomerase 2 family.</text>
</comment>
<sequence length="307" mass="33181">LYCVDEGWNTNTAGNGSINTLEIVSDGSLKRVNTIETVAGPVAIQFYNEDKAVAMANYGGNASTTYTVSDDKKTFTHVQTESFFAVNGPRPDQKKSLHHQAVLDPTKKYMLFPDVGADAIRVYQIDPSNSVLTALPSIQAPAAYGPRHATFWTPTTAGHGQKPCTYLFVIHELINRVTSYKVDDSTTPVTFQETEASKKDGGFLLFDGDATWARPAEIAVSPDNRFITASNRNVTNMEVNGVVGDSLTVFKPCADGSLERVGVYPSGGAFPRHFSYSKDGGHIAVANTNTNSVAIFKRNIESGEIGD</sequence>
<dbReference type="AlphaFoldDB" id="A0A6A6VDD8"/>
<dbReference type="Proteomes" id="UP000799440">
    <property type="component" value="Unassembled WGS sequence"/>
</dbReference>
<gene>
    <name evidence="2" type="ORF">M011DRAFT_388980</name>
</gene>
<proteinExistence type="inferred from homology"/>
<reference evidence="2" key="1">
    <citation type="journal article" date="2020" name="Stud. Mycol.">
        <title>101 Dothideomycetes genomes: a test case for predicting lifestyles and emergence of pathogens.</title>
        <authorList>
            <person name="Haridas S."/>
            <person name="Albert R."/>
            <person name="Binder M."/>
            <person name="Bloem J."/>
            <person name="Labutti K."/>
            <person name="Salamov A."/>
            <person name="Andreopoulos B."/>
            <person name="Baker S."/>
            <person name="Barry K."/>
            <person name="Bills G."/>
            <person name="Bluhm B."/>
            <person name="Cannon C."/>
            <person name="Castanera R."/>
            <person name="Culley D."/>
            <person name="Daum C."/>
            <person name="Ezra D."/>
            <person name="Gonzalez J."/>
            <person name="Henrissat B."/>
            <person name="Kuo A."/>
            <person name="Liang C."/>
            <person name="Lipzen A."/>
            <person name="Lutzoni F."/>
            <person name="Magnuson J."/>
            <person name="Mondo S."/>
            <person name="Nolan M."/>
            <person name="Ohm R."/>
            <person name="Pangilinan J."/>
            <person name="Park H.-J."/>
            <person name="Ramirez L."/>
            <person name="Alfaro M."/>
            <person name="Sun H."/>
            <person name="Tritt A."/>
            <person name="Yoshinaga Y."/>
            <person name="Zwiers L.-H."/>
            <person name="Turgeon B."/>
            <person name="Goodwin S."/>
            <person name="Spatafora J."/>
            <person name="Crous P."/>
            <person name="Grigoriev I."/>
        </authorList>
    </citation>
    <scope>NUCLEOTIDE SEQUENCE</scope>
    <source>
        <strain evidence="2">CBS 119925</strain>
    </source>
</reference>
<dbReference type="PANTHER" id="PTHR30344">
    <property type="entry name" value="6-PHOSPHOGLUCONOLACTONASE-RELATED"/>
    <property type="match status" value="1"/>
</dbReference>
<evidence type="ECO:0000313" key="3">
    <source>
        <dbReference type="Proteomes" id="UP000799440"/>
    </source>
</evidence>
<dbReference type="GO" id="GO:0017057">
    <property type="term" value="F:6-phosphogluconolactonase activity"/>
    <property type="evidence" value="ECO:0007669"/>
    <property type="project" value="TreeGrafter"/>
</dbReference>
<name>A0A6A6VDD8_9PLEO</name>
<dbReference type="Pfam" id="PF10282">
    <property type="entry name" value="Lactonase"/>
    <property type="match status" value="1"/>
</dbReference>
<dbReference type="PANTHER" id="PTHR30344:SF1">
    <property type="entry name" value="6-PHOSPHOGLUCONOLACTONASE"/>
    <property type="match status" value="1"/>
</dbReference>
<dbReference type="Gene3D" id="2.130.10.10">
    <property type="entry name" value="YVTN repeat-like/Quinoprotein amine dehydrogenase"/>
    <property type="match status" value="1"/>
</dbReference>
<organism evidence="2 3">
    <name type="scientific">Sporormia fimetaria CBS 119925</name>
    <dbReference type="NCBI Taxonomy" id="1340428"/>
    <lineage>
        <taxon>Eukaryota</taxon>
        <taxon>Fungi</taxon>
        <taxon>Dikarya</taxon>
        <taxon>Ascomycota</taxon>
        <taxon>Pezizomycotina</taxon>
        <taxon>Dothideomycetes</taxon>
        <taxon>Pleosporomycetidae</taxon>
        <taxon>Pleosporales</taxon>
        <taxon>Sporormiaceae</taxon>
        <taxon>Sporormia</taxon>
    </lineage>
</organism>
<evidence type="ECO:0000313" key="2">
    <source>
        <dbReference type="EMBL" id="KAF2747590.1"/>
    </source>
</evidence>
<keyword evidence="3" id="KW-1185">Reference proteome</keyword>
<dbReference type="InterPro" id="IPR015943">
    <property type="entry name" value="WD40/YVTN_repeat-like_dom_sf"/>
</dbReference>
<dbReference type="InterPro" id="IPR050282">
    <property type="entry name" value="Cycloisomerase_2"/>
</dbReference>
<evidence type="ECO:0000256" key="1">
    <source>
        <dbReference type="ARBA" id="ARBA00005564"/>
    </source>
</evidence>
<feature type="non-terminal residue" evidence="2">
    <location>
        <position position="1"/>
    </location>
</feature>
<dbReference type="OrthoDB" id="9972196at2759"/>
<dbReference type="SUPFAM" id="SSF75011">
    <property type="entry name" value="3-carboxy-cis,cis-mucoante lactonizing enzyme"/>
    <property type="match status" value="1"/>
</dbReference>
<protein>
    <submittedName>
        <fullName evidence="2">3-carboxy-cis,cis-mucoante lactonizing enzyme</fullName>
    </submittedName>
</protein>